<reference evidence="1 2" key="1">
    <citation type="submission" date="2024-05" db="EMBL/GenBank/DDBJ databases">
        <title>Genome sequencing and assembly of Indian major carp, Cirrhinus mrigala (Hamilton, 1822).</title>
        <authorList>
            <person name="Mohindra V."/>
            <person name="Chowdhury L.M."/>
            <person name="Lal K."/>
            <person name="Jena J.K."/>
        </authorList>
    </citation>
    <scope>NUCLEOTIDE SEQUENCE [LARGE SCALE GENOMIC DNA]</scope>
    <source>
        <strain evidence="1">CM1030</strain>
        <tissue evidence="1">Blood</tissue>
    </source>
</reference>
<name>A0ABD0QBD7_CIRMR</name>
<evidence type="ECO:0000313" key="1">
    <source>
        <dbReference type="EMBL" id="KAL0183474.1"/>
    </source>
</evidence>
<dbReference type="AlphaFoldDB" id="A0ABD0QBD7"/>
<sequence length="71" mass="8208">QLLAEHFWRHFLSPTYQISKPTRNGKQRRGHWNLETFLVPSGLMASVDVKGKTYMRIVACLIQLPALPEDD</sequence>
<accession>A0ABD0QBD7</accession>
<proteinExistence type="predicted"/>
<dbReference type="EMBL" id="JAMKFB020000010">
    <property type="protein sequence ID" value="KAL0183474.1"/>
    <property type="molecule type" value="Genomic_DNA"/>
</dbReference>
<protein>
    <submittedName>
        <fullName evidence="1">Uncharacterized protein</fullName>
    </submittedName>
</protein>
<dbReference type="Proteomes" id="UP001529510">
    <property type="component" value="Unassembled WGS sequence"/>
</dbReference>
<gene>
    <name evidence="1" type="ORF">M9458_022849</name>
</gene>
<comment type="caution">
    <text evidence="1">The sequence shown here is derived from an EMBL/GenBank/DDBJ whole genome shotgun (WGS) entry which is preliminary data.</text>
</comment>
<keyword evidence="2" id="KW-1185">Reference proteome</keyword>
<feature type="non-terminal residue" evidence="1">
    <location>
        <position position="1"/>
    </location>
</feature>
<organism evidence="1 2">
    <name type="scientific">Cirrhinus mrigala</name>
    <name type="common">Mrigala</name>
    <dbReference type="NCBI Taxonomy" id="683832"/>
    <lineage>
        <taxon>Eukaryota</taxon>
        <taxon>Metazoa</taxon>
        <taxon>Chordata</taxon>
        <taxon>Craniata</taxon>
        <taxon>Vertebrata</taxon>
        <taxon>Euteleostomi</taxon>
        <taxon>Actinopterygii</taxon>
        <taxon>Neopterygii</taxon>
        <taxon>Teleostei</taxon>
        <taxon>Ostariophysi</taxon>
        <taxon>Cypriniformes</taxon>
        <taxon>Cyprinidae</taxon>
        <taxon>Labeoninae</taxon>
        <taxon>Labeonini</taxon>
        <taxon>Cirrhinus</taxon>
    </lineage>
</organism>
<evidence type="ECO:0000313" key="2">
    <source>
        <dbReference type="Proteomes" id="UP001529510"/>
    </source>
</evidence>